<evidence type="ECO:0000313" key="2">
    <source>
        <dbReference type="Proteomes" id="UP001165121"/>
    </source>
</evidence>
<proteinExistence type="predicted"/>
<keyword evidence="2" id="KW-1185">Reference proteome</keyword>
<accession>A0A9W6Y8P8</accession>
<dbReference type="AlphaFoldDB" id="A0A9W6Y8P8"/>
<sequence length="109" mass="11723">MGKIPPGTPHQQVAPLTAAEDHALRSVLINFEGIKTQLGKVSSDQVGITTALSDYALKSDEQHLASATLLRENQLLIEKLVAQNQTVTQQVPAELSKISARINVITAEI</sequence>
<dbReference type="Proteomes" id="UP001165121">
    <property type="component" value="Unassembled WGS sequence"/>
</dbReference>
<name>A0A9W6Y8P8_9STRA</name>
<dbReference type="OrthoDB" id="10277114at2759"/>
<gene>
    <name evidence="1" type="ORF">Pfra01_002336400</name>
</gene>
<protein>
    <submittedName>
        <fullName evidence="1">Unnamed protein product</fullName>
    </submittedName>
</protein>
<reference evidence="1" key="1">
    <citation type="submission" date="2023-04" db="EMBL/GenBank/DDBJ databases">
        <title>Phytophthora fragariaefolia NBRC 109709.</title>
        <authorList>
            <person name="Ichikawa N."/>
            <person name="Sato H."/>
            <person name="Tonouchi N."/>
        </authorList>
    </citation>
    <scope>NUCLEOTIDE SEQUENCE</scope>
    <source>
        <strain evidence="1">NBRC 109709</strain>
    </source>
</reference>
<evidence type="ECO:0000313" key="1">
    <source>
        <dbReference type="EMBL" id="GMF55458.1"/>
    </source>
</evidence>
<organism evidence="1 2">
    <name type="scientific">Phytophthora fragariaefolia</name>
    <dbReference type="NCBI Taxonomy" id="1490495"/>
    <lineage>
        <taxon>Eukaryota</taxon>
        <taxon>Sar</taxon>
        <taxon>Stramenopiles</taxon>
        <taxon>Oomycota</taxon>
        <taxon>Peronosporomycetes</taxon>
        <taxon>Peronosporales</taxon>
        <taxon>Peronosporaceae</taxon>
        <taxon>Phytophthora</taxon>
    </lineage>
</organism>
<comment type="caution">
    <text evidence="1">The sequence shown here is derived from an EMBL/GenBank/DDBJ whole genome shotgun (WGS) entry which is preliminary data.</text>
</comment>
<dbReference type="EMBL" id="BSXT01003730">
    <property type="protein sequence ID" value="GMF55458.1"/>
    <property type="molecule type" value="Genomic_DNA"/>
</dbReference>